<dbReference type="Proteomes" id="UP000621386">
    <property type="component" value="Unassembled WGS sequence"/>
</dbReference>
<organism evidence="2 3">
    <name type="scientific">Streptomyces musisoli</name>
    <dbReference type="NCBI Taxonomy" id="2802280"/>
    <lineage>
        <taxon>Bacteria</taxon>
        <taxon>Bacillati</taxon>
        <taxon>Actinomycetota</taxon>
        <taxon>Actinomycetes</taxon>
        <taxon>Kitasatosporales</taxon>
        <taxon>Streptomycetaceae</taxon>
        <taxon>Streptomyces</taxon>
    </lineage>
</organism>
<feature type="coiled-coil region" evidence="1">
    <location>
        <begin position="130"/>
        <end position="164"/>
    </location>
</feature>
<keyword evidence="3" id="KW-1185">Reference proteome</keyword>
<evidence type="ECO:0000313" key="3">
    <source>
        <dbReference type="Proteomes" id="UP000621386"/>
    </source>
</evidence>
<protein>
    <submittedName>
        <fullName evidence="2">Uncharacterized protein</fullName>
    </submittedName>
</protein>
<keyword evidence="1" id="KW-0175">Coiled coil</keyword>
<proteinExistence type="predicted"/>
<name>A0ABS1PAJ9_9ACTN</name>
<gene>
    <name evidence="2" type="ORF">JK361_33200</name>
</gene>
<accession>A0ABS1PAJ9</accession>
<sequence length="237" mass="25447">MTLLERIQHLRTAAAAADDAHAIKQRTGALVTAAETVESLLKDVRQVAGGMAELRAVGISPSRDLPDAATDKVTSLLRETAASLAAQDVDAPLDGVKAHIKQARALIDGLRQAVDGAWAKELSRDTPPINEDLVNALAKSGLDIEQLRAEIENAHGILNVLRNRAVPQVGDVAKLASARESLRSCGERISRLVDPTLARVIMEAQEATGMPLSSITPEVLTQLARLGILDRFWVRLR</sequence>
<evidence type="ECO:0000313" key="2">
    <source>
        <dbReference type="EMBL" id="MBL1109383.1"/>
    </source>
</evidence>
<comment type="caution">
    <text evidence="2">The sequence shown here is derived from an EMBL/GenBank/DDBJ whole genome shotgun (WGS) entry which is preliminary data.</text>
</comment>
<dbReference type="RefSeq" id="WP_201825453.1">
    <property type="nucleotide sequence ID" value="NZ_JAERRH010000019.1"/>
</dbReference>
<reference evidence="2 3" key="1">
    <citation type="submission" date="2021-01" db="EMBL/GenBank/DDBJ databases">
        <title>WGS of actinomycetes isolated from Thailand.</title>
        <authorList>
            <person name="Thawai C."/>
        </authorList>
    </citation>
    <scope>NUCLEOTIDE SEQUENCE [LARGE SCALE GENOMIC DNA]</scope>
    <source>
        <strain evidence="2 3">CH5-8</strain>
    </source>
</reference>
<evidence type="ECO:0000256" key="1">
    <source>
        <dbReference type="SAM" id="Coils"/>
    </source>
</evidence>
<dbReference type="EMBL" id="JAERRH010000019">
    <property type="protein sequence ID" value="MBL1109383.1"/>
    <property type="molecule type" value="Genomic_DNA"/>
</dbReference>